<feature type="region of interest" description="Disordered" evidence="1">
    <location>
        <begin position="923"/>
        <end position="943"/>
    </location>
</feature>
<keyword evidence="2" id="KW-0812">Transmembrane</keyword>
<feature type="transmembrane region" description="Helical" evidence="2">
    <location>
        <begin position="862"/>
        <end position="883"/>
    </location>
</feature>
<name>A0AAV2TUM5_CALDB</name>
<accession>A0AAV2TUM5</accession>
<evidence type="ECO:0000256" key="1">
    <source>
        <dbReference type="SAM" id="MobiDB-lite"/>
    </source>
</evidence>
<evidence type="ECO:0000313" key="5">
    <source>
        <dbReference type="Proteomes" id="UP001497525"/>
    </source>
</evidence>
<gene>
    <name evidence="4" type="ORF">CDAUBV1_LOCUS16383</name>
</gene>
<reference evidence="4" key="1">
    <citation type="submission" date="2024-06" db="EMBL/GenBank/DDBJ databases">
        <authorList>
            <person name="Liu X."/>
            <person name="Lenzi L."/>
            <person name="Haldenby T S."/>
            <person name="Uol C."/>
        </authorList>
    </citation>
    <scope>NUCLEOTIDE SEQUENCE</scope>
</reference>
<feature type="chain" id="PRO_5043517166" evidence="3">
    <location>
        <begin position="24"/>
        <end position="1001"/>
    </location>
</feature>
<dbReference type="EMBL" id="CAXLJL010000822">
    <property type="protein sequence ID" value="CAL5141112.1"/>
    <property type="molecule type" value="Genomic_DNA"/>
</dbReference>
<protein>
    <submittedName>
        <fullName evidence="4">Uncharacterized protein</fullName>
    </submittedName>
</protein>
<evidence type="ECO:0000313" key="4">
    <source>
        <dbReference type="EMBL" id="CAL5141112.1"/>
    </source>
</evidence>
<dbReference type="AlphaFoldDB" id="A0AAV2TUM5"/>
<feature type="signal peptide" evidence="3">
    <location>
        <begin position="1"/>
        <end position="23"/>
    </location>
</feature>
<sequence>MTAFHTIQVGLFILTEFFHSALLTQTHRYTVDDFPNLNNKVYHTKPVSGDGEAYITVLHYNPNVVTCVVYSKERPLDGSLRIEMETNDAGLCKMISNVKETSGTGFLTEYQLVPNYDGNLVGSYILECRAGFRRVGKINAMFFVTFPLEKSSTIGRSILLEHYKSTDLLELHINRSRGWFRVGHTLILFIRLGSHNVVGEKSFGGLLPILSVDVTTAPAENCIKTHGVWKSRKVKIGELEDGQLRISIKSTGLDLGEEQYRARLIIIDQPHYIDLDVYVSSKGQDETSESGDKSAFLAGIHSQKTLVRALMCEALSEECSSALRRGEPVEKTIAKFTNHPWFYFSFKFGQNTISRYRSRGIVITLIATSKLISKPIVKPKHVSIHHTFSPYESIAEWVLPSVSVESKEMILPVEISVDNFSNCGPYFVRFHNTPGEQIVWDEDTLILVFLTEYPAIRLSRRTAMPFEWVRLTGFMELENAHFQGSNITPLRVTWFVQSKGYWRRVITYNYTSPTDETADYGEGFSPYDVIVVSFGWGVHLDIKARPDINEAIFGCLLMFGSTEMETNKLLEYPNYLYIETDTPFYALSQFTSPTMEFNRSGYYHSSPNLERYVQVVLVRPSTSTIRISCLLDHLAARGYARKLFFVRVYLRRELNGTVKKKELKLSRFYGRLGFQYFWRADEIVRIADYSWHGMRLSCHTLYTPDMHRYDVKLSFGSSLIELYMPYYRIIIRKADREIATKRTEFHLRKASSFSCYTETNLGLFVHQWHVRRVYDHSDQSEWRDQTTLRTGTYASSKPGEPSVLHIPYTFTLSVERYTATCKVHAVNGQTPLPNTAVIRFSLPSLGQQTSAIMRMDSLSVEYLLIALLTGPVLLIAMRIPFWVKRFDEDRRERARYESSVVSSIDSRISRLLRGRRIRRRTTVHEDVKDGETQTTTRTPSGRRKTCKLKRLTVRGTKRKRSAVKAGLRRRTYGRRISRASVRIRRRSSKSEYKLPSYLSIS</sequence>
<proteinExistence type="predicted"/>
<evidence type="ECO:0000256" key="3">
    <source>
        <dbReference type="SAM" id="SignalP"/>
    </source>
</evidence>
<dbReference type="Proteomes" id="UP001497525">
    <property type="component" value="Unassembled WGS sequence"/>
</dbReference>
<keyword evidence="3" id="KW-0732">Signal</keyword>
<organism evidence="4 5">
    <name type="scientific">Calicophoron daubneyi</name>
    <name type="common">Rumen fluke</name>
    <name type="synonym">Paramphistomum daubneyi</name>
    <dbReference type="NCBI Taxonomy" id="300641"/>
    <lineage>
        <taxon>Eukaryota</taxon>
        <taxon>Metazoa</taxon>
        <taxon>Spiralia</taxon>
        <taxon>Lophotrochozoa</taxon>
        <taxon>Platyhelminthes</taxon>
        <taxon>Trematoda</taxon>
        <taxon>Digenea</taxon>
        <taxon>Plagiorchiida</taxon>
        <taxon>Pronocephalata</taxon>
        <taxon>Paramphistomoidea</taxon>
        <taxon>Paramphistomidae</taxon>
        <taxon>Calicophoron</taxon>
    </lineage>
</organism>
<evidence type="ECO:0000256" key="2">
    <source>
        <dbReference type="SAM" id="Phobius"/>
    </source>
</evidence>
<keyword evidence="2" id="KW-1133">Transmembrane helix</keyword>
<keyword evidence="2" id="KW-0472">Membrane</keyword>
<comment type="caution">
    <text evidence="4">The sequence shown here is derived from an EMBL/GenBank/DDBJ whole genome shotgun (WGS) entry which is preliminary data.</text>
</comment>